<dbReference type="KEGG" id="proe:H9L23_03070"/>
<dbReference type="EMBL" id="CP060723">
    <property type="protein sequence ID" value="QNN43103.1"/>
    <property type="molecule type" value="Genomic_DNA"/>
</dbReference>
<accession>A0A7G9QIC8</accession>
<evidence type="ECO:0008006" key="3">
    <source>
        <dbReference type="Google" id="ProtNLM"/>
    </source>
</evidence>
<dbReference type="Gene3D" id="1.10.1740.10">
    <property type="match status" value="1"/>
</dbReference>
<dbReference type="SUPFAM" id="SSF88946">
    <property type="entry name" value="Sigma2 domain of RNA polymerase sigma factors"/>
    <property type="match status" value="1"/>
</dbReference>
<evidence type="ECO:0000313" key="1">
    <source>
        <dbReference type="EMBL" id="QNN43103.1"/>
    </source>
</evidence>
<dbReference type="GO" id="GO:0003700">
    <property type="term" value="F:DNA-binding transcription factor activity"/>
    <property type="evidence" value="ECO:0007669"/>
    <property type="project" value="InterPro"/>
</dbReference>
<protein>
    <recommendedName>
        <fullName evidence="3">RNA polymerase sigma-70 region 2 domain-containing protein</fullName>
    </recommendedName>
</protein>
<organism evidence="1 2">
    <name type="scientific">Pedobacter roseus</name>
    <dbReference type="NCBI Taxonomy" id="336820"/>
    <lineage>
        <taxon>Bacteria</taxon>
        <taxon>Pseudomonadati</taxon>
        <taxon>Bacteroidota</taxon>
        <taxon>Sphingobacteriia</taxon>
        <taxon>Sphingobacteriales</taxon>
        <taxon>Sphingobacteriaceae</taxon>
        <taxon>Pedobacter</taxon>
    </lineage>
</organism>
<reference evidence="1 2" key="1">
    <citation type="submission" date="2020-08" db="EMBL/GenBank/DDBJ databases">
        <title>Genome sequence of Pedobacter roseus KACC 11594T.</title>
        <authorList>
            <person name="Hyun D.-W."/>
            <person name="Bae J.-W."/>
        </authorList>
    </citation>
    <scope>NUCLEOTIDE SEQUENCE [LARGE SCALE GENOMIC DNA]</scope>
    <source>
        <strain evidence="1 2">KACC 11594</strain>
    </source>
</reference>
<dbReference type="RefSeq" id="WP_187593620.1">
    <property type="nucleotide sequence ID" value="NZ_CP060723.1"/>
</dbReference>
<sequence length="104" mass="12054">MNVSINRVIDQDANLKVWLSDQEFLFSRLRAHDASAFKMLYQKYAAAIYGSIIRQVSDEEKAKSILAQTFCDVWQSFANYDETKLQIFTWINQLAVQNIKKATV</sequence>
<name>A0A7G9QIC8_9SPHI</name>
<dbReference type="InterPro" id="IPR013325">
    <property type="entry name" value="RNA_pol_sigma_r2"/>
</dbReference>
<keyword evidence="2" id="KW-1185">Reference proteome</keyword>
<dbReference type="Proteomes" id="UP000515806">
    <property type="component" value="Chromosome"/>
</dbReference>
<gene>
    <name evidence="1" type="ORF">H9L23_03070</name>
</gene>
<dbReference type="AlphaFoldDB" id="A0A7G9QIC8"/>
<evidence type="ECO:0000313" key="2">
    <source>
        <dbReference type="Proteomes" id="UP000515806"/>
    </source>
</evidence>
<proteinExistence type="predicted"/>
<dbReference type="GO" id="GO:0006352">
    <property type="term" value="P:DNA-templated transcription initiation"/>
    <property type="evidence" value="ECO:0007669"/>
    <property type="project" value="InterPro"/>
</dbReference>